<dbReference type="InterPro" id="IPR037382">
    <property type="entry name" value="Rsc/polybromo"/>
</dbReference>
<evidence type="ECO:0000313" key="12">
    <source>
        <dbReference type="Proteomes" id="UP000324832"/>
    </source>
</evidence>
<keyword evidence="12" id="KW-1185">Reference proteome</keyword>
<feature type="domain" description="Bromo" evidence="10">
    <location>
        <begin position="61"/>
        <end position="131"/>
    </location>
</feature>
<evidence type="ECO:0000256" key="6">
    <source>
        <dbReference type="ARBA" id="ARBA00023163"/>
    </source>
</evidence>
<keyword evidence="2" id="KW-0677">Repeat</keyword>
<evidence type="ECO:0000256" key="7">
    <source>
        <dbReference type="ARBA" id="ARBA00023242"/>
    </source>
</evidence>
<dbReference type="GO" id="GO:0016586">
    <property type="term" value="C:RSC-type complex"/>
    <property type="evidence" value="ECO:0007669"/>
    <property type="project" value="InterPro"/>
</dbReference>
<evidence type="ECO:0000256" key="1">
    <source>
        <dbReference type="ARBA" id="ARBA00004123"/>
    </source>
</evidence>
<dbReference type="SMART" id="SM00297">
    <property type="entry name" value="BROMO"/>
    <property type="match status" value="1"/>
</dbReference>
<dbReference type="InterPro" id="IPR001487">
    <property type="entry name" value="Bromodomain"/>
</dbReference>
<evidence type="ECO:0000259" key="10">
    <source>
        <dbReference type="PROSITE" id="PS50014"/>
    </source>
</evidence>
<feature type="compositionally biased region" description="Low complexity" evidence="9">
    <location>
        <begin position="25"/>
        <end position="35"/>
    </location>
</feature>
<comment type="subcellular location">
    <subcellularLocation>
        <location evidence="1">Nucleus</location>
    </subcellularLocation>
</comment>
<protein>
    <recommendedName>
        <fullName evidence="10">Bromo domain-containing protein</fullName>
    </recommendedName>
</protein>
<evidence type="ECO:0000256" key="2">
    <source>
        <dbReference type="ARBA" id="ARBA00022737"/>
    </source>
</evidence>
<keyword evidence="5 8" id="KW-0103">Bromodomain</keyword>
<dbReference type="PROSITE" id="PS50014">
    <property type="entry name" value="BROMODOMAIN_2"/>
    <property type="match status" value="1"/>
</dbReference>
<dbReference type="InterPro" id="IPR036427">
    <property type="entry name" value="Bromodomain-like_sf"/>
</dbReference>
<dbReference type="FunFam" id="1.20.920.10:FF:000045">
    <property type="entry name" value="protein polybromo-1"/>
    <property type="match status" value="1"/>
</dbReference>
<evidence type="ECO:0000256" key="9">
    <source>
        <dbReference type="SAM" id="MobiDB-lite"/>
    </source>
</evidence>
<dbReference type="PANTHER" id="PTHR16062:SF19">
    <property type="entry name" value="PROTEIN POLYBROMO-1"/>
    <property type="match status" value="1"/>
</dbReference>
<feature type="region of interest" description="Disordered" evidence="9">
    <location>
        <begin position="1"/>
        <end position="37"/>
    </location>
</feature>
<evidence type="ECO:0000313" key="11">
    <source>
        <dbReference type="EMBL" id="VVC98667.1"/>
    </source>
</evidence>
<keyword evidence="7" id="KW-0539">Nucleus</keyword>
<evidence type="ECO:0000256" key="5">
    <source>
        <dbReference type="ARBA" id="ARBA00023117"/>
    </source>
</evidence>
<dbReference type="Proteomes" id="UP000324832">
    <property type="component" value="Unassembled WGS sequence"/>
</dbReference>
<keyword evidence="4" id="KW-0805">Transcription regulation</keyword>
<dbReference type="GO" id="GO:0006368">
    <property type="term" value="P:transcription elongation by RNA polymerase II"/>
    <property type="evidence" value="ECO:0007669"/>
    <property type="project" value="TreeGrafter"/>
</dbReference>
<gene>
    <name evidence="11" type="ORF">LSINAPIS_LOCUS9704</name>
</gene>
<dbReference type="PRINTS" id="PR00503">
    <property type="entry name" value="BROMODOMAIN"/>
</dbReference>
<dbReference type="SUPFAM" id="SSF47370">
    <property type="entry name" value="Bromodomain"/>
    <property type="match status" value="1"/>
</dbReference>
<dbReference type="AlphaFoldDB" id="A0A5E4QKE4"/>
<dbReference type="Pfam" id="PF00439">
    <property type="entry name" value="Bromodomain"/>
    <property type="match status" value="1"/>
</dbReference>
<sequence length="196" mass="22728">MHDDESLSSVKNQSQIATPRPRVNPLPNTSSPSPLILKPNTPLKKKLHYISKQLMEFTCSDGRQPMLLFMEKPSKKLYPEYYNVIDKPIDMLMIEANIKNDRYASIEEMVADFRLMFSNCRQFNEEGSMIYEDATLLERVLNEKLKELNVSYDKKPALKTFKPAKSRQMSPFEQKLRTFCQAKRSTPITTSLSRTP</sequence>
<keyword evidence="6" id="KW-0804">Transcription</keyword>
<dbReference type="EMBL" id="FZQP02003712">
    <property type="protein sequence ID" value="VVC98667.1"/>
    <property type="molecule type" value="Genomic_DNA"/>
</dbReference>
<feature type="compositionally biased region" description="Polar residues" evidence="9">
    <location>
        <begin position="7"/>
        <end position="17"/>
    </location>
</feature>
<dbReference type="Gene3D" id="1.20.920.10">
    <property type="entry name" value="Bromodomain-like"/>
    <property type="match status" value="1"/>
</dbReference>
<reference evidence="11 12" key="1">
    <citation type="submission" date="2017-07" db="EMBL/GenBank/DDBJ databases">
        <authorList>
            <person name="Talla V."/>
            <person name="Backstrom N."/>
        </authorList>
    </citation>
    <scope>NUCLEOTIDE SEQUENCE [LARGE SCALE GENOMIC DNA]</scope>
</reference>
<proteinExistence type="predicted"/>
<dbReference type="PANTHER" id="PTHR16062">
    <property type="entry name" value="SWI/SNF-RELATED"/>
    <property type="match status" value="1"/>
</dbReference>
<evidence type="ECO:0000256" key="4">
    <source>
        <dbReference type="ARBA" id="ARBA00023015"/>
    </source>
</evidence>
<evidence type="ECO:0000256" key="8">
    <source>
        <dbReference type="PROSITE-ProRule" id="PRU00035"/>
    </source>
</evidence>
<evidence type="ECO:0000256" key="3">
    <source>
        <dbReference type="ARBA" id="ARBA00022853"/>
    </source>
</evidence>
<dbReference type="GO" id="GO:0003682">
    <property type="term" value="F:chromatin binding"/>
    <property type="evidence" value="ECO:0007669"/>
    <property type="project" value="TreeGrafter"/>
</dbReference>
<organism evidence="11 12">
    <name type="scientific">Leptidea sinapis</name>
    <dbReference type="NCBI Taxonomy" id="189913"/>
    <lineage>
        <taxon>Eukaryota</taxon>
        <taxon>Metazoa</taxon>
        <taxon>Ecdysozoa</taxon>
        <taxon>Arthropoda</taxon>
        <taxon>Hexapoda</taxon>
        <taxon>Insecta</taxon>
        <taxon>Pterygota</taxon>
        <taxon>Neoptera</taxon>
        <taxon>Endopterygota</taxon>
        <taxon>Lepidoptera</taxon>
        <taxon>Glossata</taxon>
        <taxon>Ditrysia</taxon>
        <taxon>Papilionoidea</taxon>
        <taxon>Pieridae</taxon>
        <taxon>Dismorphiinae</taxon>
        <taxon>Leptidea</taxon>
    </lineage>
</organism>
<dbReference type="GO" id="GO:0016514">
    <property type="term" value="C:SWI/SNF complex"/>
    <property type="evidence" value="ECO:0007669"/>
    <property type="project" value="TreeGrafter"/>
</dbReference>
<name>A0A5E4QKE4_9NEOP</name>
<accession>A0A5E4QKE4</accession>
<keyword evidence="3" id="KW-0156">Chromatin regulator</keyword>
<dbReference type="GO" id="GO:0006338">
    <property type="term" value="P:chromatin remodeling"/>
    <property type="evidence" value="ECO:0007669"/>
    <property type="project" value="InterPro"/>
</dbReference>